<organism evidence="1 2">
    <name type="scientific">Escherichia phage A73</name>
    <dbReference type="NCBI Taxonomy" id="3003819"/>
    <lineage>
        <taxon>Viruses</taxon>
        <taxon>Duplodnaviria</taxon>
        <taxon>Heunggongvirae</taxon>
        <taxon>Uroviricota</taxon>
        <taxon>Caudoviricetes</taxon>
        <taxon>Vequintavirinae</taxon>
        <taxon>Septuagintavirus</taxon>
        <taxon>Septuagintavirus A73</taxon>
    </lineage>
</organism>
<name>A0AAE9W1E0_9CAUD</name>
<dbReference type="Proteomes" id="UP001223579">
    <property type="component" value="Segment"/>
</dbReference>
<evidence type="ECO:0000313" key="1">
    <source>
        <dbReference type="EMBL" id="WBF77789.1"/>
    </source>
</evidence>
<protein>
    <submittedName>
        <fullName evidence="1">Uncharacterized protein</fullName>
    </submittedName>
</protein>
<keyword evidence="2" id="KW-1185">Reference proteome</keyword>
<evidence type="ECO:0000313" key="2">
    <source>
        <dbReference type="Proteomes" id="UP001223579"/>
    </source>
</evidence>
<reference evidence="1 2" key="1">
    <citation type="submission" date="2022-11" db="EMBL/GenBank/DDBJ databases">
        <authorList>
            <person name="Cortes-Martin A."/>
            <person name="Buttimer C.T.H."/>
            <person name="Hill C."/>
        </authorList>
    </citation>
    <scope>NUCLEOTIDE SEQUENCE [LARGE SCALE GENOMIC DNA]</scope>
</reference>
<gene>
    <name evidence="1" type="ORF">A73_165</name>
</gene>
<dbReference type="EMBL" id="OP778609">
    <property type="protein sequence ID" value="WBF77789.1"/>
    <property type="molecule type" value="Genomic_DNA"/>
</dbReference>
<sequence>MKECNDVVAFGLNIVEFGTVWFLIMIAFGISLVKYLNKGIGERKSKS</sequence>
<proteinExistence type="predicted"/>
<accession>A0AAE9W1E0</accession>